<evidence type="ECO:0000313" key="2">
    <source>
        <dbReference type="Proteomes" id="UP001318920"/>
    </source>
</evidence>
<keyword evidence="2" id="KW-1185">Reference proteome</keyword>
<proteinExistence type="predicted"/>
<gene>
    <name evidence="1" type="ORF">I6M80_24580</name>
</gene>
<organism evidence="1 2">
    <name type="scientific">Citrobacter cronae</name>
    <dbReference type="NCBI Taxonomy" id="1748967"/>
    <lineage>
        <taxon>Bacteria</taxon>
        <taxon>Pseudomonadati</taxon>
        <taxon>Pseudomonadota</taxon>
        <taxon>Gammaproteobacteria</taxon>
        <taxon>Enterobacterales</taxon>
        <taxon>Enterobacteriaceae</taxon>
        <taxon>Citrobacter</taxon>
        <taxon>Citrobacter freundii complex</taxon>
    </lineage>
</organism>
<name>A0ABS1AE21_9ENTR</name>
<comment type="caution">
    <text evidence="1">The sequence shown here is derived from an EMBL/GenBank/DDBJ whole genome shotgun (WGS) entry which is preliminary data.</text>
</comment>
<dbReference type="EMBL" id="JADWNA010000028">
    <property type="protein sequence ID" value="MBJ8393406.1"/>
    <property type="molecule type" value="Genomic_DNA"/>
</dbReference>
<evidence type="ECO:0000313" key="1">
    <source>
        <dbReference type="EMBL" id="MBJ8393406.1"/>
    </source>
</evidence>
<accession>A0ABS1AE21</accession>
<sequence length="123" mass="14054">MTQERIQTRYPLGGPFATQAELEQAITQAITTHRQDFFPLLERLVDVGDTRVNLSQENPLRVLSIELADGREGVAHINYESNFAESCLIINEYDQHQTSVAFTLDGDQLVFDLELPIEWNFDN</sequence>
<protein>
    <submittedName>
        <fullName evidence="1">Uncharacterized protein</fullName>
    </submittedName>
</protein>
<dbReference type="RefSeq" id="WP_049078381.1">
    <property type="nucleotide sequence ID" value="NZ_JADWNA010000028.1"/>
</dbReference>
<reference evidence="1 2" key="1">
    <citation type="submission" date="2020-11" db="EMBL/GenBank/DDBJ databases">
        <title>Enhanced detection system for hospital associated transmission using whole genome sequencing surveillance.</title>
        <authorList>
            <person name="Harrison L.H."/>
            <person name="Van Tyne D."/>
            <person name="Marsh J.W."/>
            <person name="Griffith M.P."/>
            <person name="Snyder D.J."/>
            <person name="Cooper V.S."/>
            <person name="Mustapha M."/>
        </authorList>
    </citation>
    <scope>NUCLEOTIDE SEQUENCE [LARGE SCALE GENOMIC DNA]</scope>
    <source>
        <strain evidence="1 2">CB00171</strain>
    </source>
</reference>
<dbReference type="Proteomes" id="UP001318920">
    <property type="component" value="Unassembled WGS sequence"/>
</dbReference>